<dbReference type="InterPro" id="IPR010982">
    <property type="entry name" value="Lambda_DNA-bd_dom_sf"/>
</dbReference>
<name>A0A3E1R7D4_9BURK</name>
<dbReference type="PANTHER" id="PTHR30146:SF152">
    <property type="entry name" value="TRANSCRIPTIONAL REGULATORY PROTEIN"/>
    <property type="match status" value="1"/>
</dbReference>
<reference evidence="5 6" key="1">
    <citation type="submission" date="2018-05" db="EMBL/GenBank/DDBJ databases">
        <title>Rhodoferax soyangensis sp.nov., isolated from an oligotrophic freshwater lake.</title>
        <authorList>
            <person name="Park M."/>
        </authorList>
    </citation>
    <scope>NUCLEOTIDE SEQUENCE [LARGE SCALE GENOMIC DNA]</scope>
    <source>
        <strain evidence="5 6">IMCC26218</strain>
    </source>
</reference>
<sequence length="341" mass="37100">MAHPHLLKAVALQAGVSLATVDRVVHQRPGVRAHTLRRVQQAMAELERQSAQVGLQGRKFMLDVVLQAPMRFAHMVRDALEREMPLLHPAVLRARYHLSESVPVADLVGTLDRIAARGSHGVLLKAPNETSVVDAVARLQARGIPVVTLVTDLPHSKRLAYVGMDNQAAGQTAAYLLGQWLGPERPAGVLVSLSSTRFRGEGDREAAFAQALQQHYPLLHRVDASEGLGLHEATVKLVRQRLQAHPDVCAVYSIGGANAAILQAFAAQRRRCEVFIGHDLDADNLPLLKSGQLSAVLHHDLQHDLRMACLRVMRVHGAGDAQVLHSLSAVQVITPMNLPKS</sequence>
<keyword evidence="3" id="KW-0804">Transcription</keyword>
<organism evidence="5 6">
    <name type="scientific">Rhodoferax lacus</name>
    <dbReference type="NCBI Taxonomy" id="2184758"/>
    <lineage>
        <taxon>Bacteria</taxon>
        <taxon>Pseudomonadati</taxon>
        <taxon>Pseudomonadota</taxon>
        <taxon>Betaproteobacteria</taxon>
        <taxon>Burkholderiales</taxon>
        <taxon>Comamonadaceae</taxon>
        <taxon>Rhodoferax</taxon>
    </lineage>
</organism>
<protein>
    <submittedName>
        <fullName evidence="5">LacI family transcriptional regulator</fullName>
    </submittedName>
</protein>
<dbReference type="PROSITE" id="PS50932">
    <property type="entry name" value="HTH_LACI_2"/>
    <property type="match status" value="1"/>
</dbReference>
<dbReference type="RefSeq" id="WP_117179823.1">
    <property type="nucleotide sequence ID" value="NZ_QFZK01000019.1"/>
</dbReference>
<dbReference type="Gene3D" id="3.40.50.2300">
    <property type="match status" value="2"/>
</dbReference>
<evidence type="ECO:0000256" key="3">
    <source>
        <dbReference type="ARBA" id="ARBA00023163"/>
    </source>
</evidence>
<evidence type="ECO:0000313" key="5">
    <source>
        <dbReference type="EMBL" id="RFO95264.1"/>
    </source>
</evidence>
<dbReference type="InterPro" id="IPR000843">
    <property type="entry name" value="HTH_LacI"/>
</dbReference>
<dbReference type="InterPro" id="IPR025997">
    <property type="entry name" value="SBP_2_dom"/>
</dbReference>
<evidence type="ECO:0000313" key="6">
    <source>
        <dbReference type="Proteomes" id="UP000260665"/>
    </source>
</evidence>
<gene>
    <name evidence="5" type="ORF">DIC66_19315</name>
</gene>
<dbReference type="GO" id="GO:0000976">
    <property type="term" value="F:transcription cis-regulatory region binding"/>
    <property type="evidence" value="ECO:0007669"/>
    <property type="project" value="TreeGrafter"/>
</dbReference>
<dbReference type="AlphaFoldDB" id="A0A3E1R7D4"/>
<dbReference type="PANTHER" id="PTHR30146">
    <property type="entry name" value="LACI-RELATED TRANSCRIPTIONAL REPRESSOR"/>
    <property type="match status" value="1"/>
</dbReference>
<proteinExistence type="predicted"/>
<dbReference type="SUPFAM" id="SSF53822">
    <property type="entry name" value="Periplasmic binding protein-like I"/>
    <property type="match status" value="1"/>
</dbReference>
<dbReference type="CDD" id="cd06307">
    <property type="entry name" value="PBP1_sugar_binding"/>
    <property type="match status" value="1"/>
</dbReference>
<dbReference type="Pfam" id="PF13407">
    <property type="entry name" value="Peripla_BP_4"/>
    <property type="match status" value="1"/>
</dbReference>
<dbReference type="CDD" id="cd01392">
    <property type="entry name" value="HTH_LacI"/>
    <property type="match status" value="1"/>
</dbReference>
<dbReference type="OrthoDB" id="9805774at2"/>
<dbReference type="GO" id="GO:0003700">
    <property type="term" value="F:DNA-binding transcription factor activity"/>
    <property type="evidence" value="ECO:0007669"/>
    <property type="project" value="TreeGrafter"/>
</dbReference>
<dbReference type="EMBL" id="QFZK01000019">
    <property type="protein sequence ID" value="RFO95264.1"/>
    <property type="molecule type" value="Genomic_DNA"/>
</dbReference>
<dbReference type="Gene3D" id="1.10.260.40">
    <property type="entry name" value="lambda repressor-like DNA-binding domains"/>
    <property type="match status" value="1"/>
</dbReference>
<dbReference type="InterPro" id="IPR028082">
    <property type="entry name" value="Peripla_BP_I"/>
</dbReference>
<evidence type="ECO:0000256" key="1">
    <source>
        <dbReference type="ARBA" id="ARBA00023015"/>
    </source>
</evidence>
<keyword evidence="2" id="KW-0238">DNA-binding</keyword>
<keyword evidence="6" id="KW-1185">Reference proteome</keyword>
<dbReference type="SMART" id="SM00354">
    <property type="entry name" value="HTH_LACI"/>
    <property type="match status" value="1"/>
</dbReference>
<dbReference type="Pfam" id="PF00356">
    <property type="entry name" value="LacI"/>
    <property type="match status" value="1"/>
</dbReference>
<comment type="caution">
    <text evidence="5">The sequence shown here is derived from an EMBL/GenBank/DDBJ whole genome shotgun (WGS) entry which is preliminary data.</text>
</comment>
<keyword evidence="1" id="KW-0805">Transcription regulation</keyword>
<feature type="domain" description="HTH lacI-type" evidence="4">
    <location>
        <begin position="7"/>
        <end position="46"/>
    </location>
</feature>
<evidence type="ECO:0000256" key="2">
    <source>
        <dbReference type="ARBA" id="ARBA00023125"/>
    </source>
</evidence>
<accession>A0A3E1R7D4</accession>
<evidence type="ECO:0000259" key="4">
    <source>
        <dbReference type="PROSITE" id="PS50932"/>
    </source>
</evidence>
<dbReference type="Proteomes" id="UP000260665">
    <property type="component" value="Unassembled WGS sequence"/>
</dbReference>
<dbReference type="SUPFAM" id="SSF47413">
    <property type="entry name" value="lambda repressor-like DNA-binding domains"/>
    <property type="match status" value="1"/>
</dbReference>